<dbReference type="OrthoDB" id="20590at2"/>
<dbReference type="GO" id="GO:0016614">
    <property type="term" value="F:oxidoreductase activity, acting on CH-OH group of donors"/>
    <property type="evidence" value="ECO:0007669"/>
    <property type="project" value="UniProtKB-ARBA"/>
</dbReference>
<dbReference type="RefSeq" id="WP_090676500.1">
    <property type="nucleotide sequence ID" value="NZ_FNIT01000012.1"/>
</dbReference>
<evidence type="ECO:0000313" key="5">
    <source>
        <dbReference type="Proteomes" id="UP000198793"/>
    </source>
</evidence>
<dbReference type="EMBL" id="FNIT01000012">
    <property type="protein sequence ID" value="SDO74107.1"/>
    <property type="molecule type" value="Genomic_DNA"/>
</dbReference>
<proteinExistence type="inferred from homology"/>
<dbReference type="STRING" id="1166073.SAMN05192530_11220"/>
<evidence type="ECO:0000259" key="3">
    <source>
        <dbReference type="SMART" id="SM00822"/>
    </source>
</evidence>
<evidence type="ECO:0000313" key="4">
    <source>
        <dbReference type="EMBL" id="SDO74107.1"/>
    </source>
</evidence>
<dbReference type="FunFam" id="3.40.50.720:FF:000084">
    <property type="entry name" value="Short-chain dehydrogenase reductase"/>
    <property type="match status" value="1"/>
</dbReference>
<organism evidence="4 5">
    <name type="scientific">Aureimonas jatrophae</name>
    <dbReference type="NCBI Taxonomy" id="1166073"/>
    <lineage>
        <taxon>Bacteria</taxon>
        <taxon>Pseudomonadati</taxon>
        <taxon>Pseudomonadota</taxon>
        <taxon>Alphaproteobacteria</taxon>
        <taxon>Hyphomicrobiales</taxon>
        <taxon>Aurantimonadaceae</taxon>
        <taxon>Aureimonas</taxon>
    </lineage>
</organism>
<reference evidence="4 5" key="1">
    <citation type="submission" date="2016-10" db="EMBL/GenBank/DDBJ databases">
        <authorList>
            <person name="de Groot N.N."/>
        </authorList>
    </citation>
    <scope>NUCLEOTIDE SEQUENCE [LARGE SCALE GENOMIC DNA]</scope>
    <source>
        <strain evidence="5">L7-484,KACC 16230,DSM 25025</strain>
    </source>
</reference>
<dbReference type="InterPro" id="IPR002347">
    <property type="entry name" value="SDR_fam"/>
</dbReference>
<evidence type="ECO:0000256" key="1">
    <source>
        <dbReference type="ARBA" id="ARBA00006484"/>
    </source>
</evidence>
<dbReference type="PRINTS" id="PR00081">
    <property type="entry name" value="GDHRDH"/>
</dbReference>
<dbReference type="SMART" id="SM00822">
    <property type="entry name" value="PKS_KR"/>
    <property type="match status" value="1"/>
</dbReference>
<dbReference type="SUPFAM" id="SSF51735">
    <property type="entry name" value="NAD(P)-binding Rossmann-fold domains"/>
    <property type="match status" value="1"/>
</dbReference>
<gene>
    <name evidence="4" type="ORF">SAMN05192530_11220</name>
</gene>
<dbReference type="Gene3D" id="3.40.50.720">
    <property type="entry name" value="NAD(P)-binding Rossmann-like Domain"/>
    <property type="match status" value="1"/>
</dbReference>
<dbReference type="Proteomes" id="UP000198793">
    <property type="component" value="Unassembled WGS sequence"/>
</dbReference>
<dbReference type="InterPro" id="IPR020904">
    <property type="entry name" value="Sc_DH/Rdtase_CS"/>
</dbReference>
<keyword evidence="5" id="KW-1185">Reference proteome</keyword>
<dbReference type="InterPro" id="IPR057326">
    <property type="entry name" value="KR_dom"/>
</dbReference>
<dbReference type="AlphaFoldDB" id="A0A1H0M116"/>
<keyword evidence="2" id="KW-0560">Oxidoreductase</keyword>
<dbReference type="PANTHER" id="PTHR48107:SF7">
    <property type="entry name" value="RE15974P"/>
    <property type="match status" value="1"/>
</dbReference>
<dbReference type="PRINTS" id="PR00080">
    <property type="entry name" value="SDRFAMILY"/>
</dbReference>
<protein>
    <submittedName>
        <fullName evidence="4">NAD(P)-dependent dehydrogenase, short-chain alcohol dehydrogenase family</fullName>
    </submittedName>
</protein>
<feature type="domain" description="Ketoreductase" evidence="3">
    <location>
        <begin position="5"/>
        <end position="193"/>
    </location>
</feature>
<dbReference type="Pfam" id="PF13561">
    <property type="entry name" value="adh_short_C2"/>
    <property type="match status" value="1"/>
</dbReference>
<evidence type="ECO:0000256" key="2">
    <source>
        <dbReference type="ARBA" id="ARBA00023002"/>
    </source>
</evidence>
<dbReference type="PROSITE" id="PS00061">
    <property type="entry name" value="ADH_SHORT"/>
    <property type="match status" value="1"/>
</dbReference>
<dbReference type="PANTHER" id="PTHR48107">
    <property type="entry name" value="NADPH-DEPENDENT ALDEHYDE REDUCTASE-LIKE PROTEIN, CHLOROPLASTIC-RELATED"/>
    <property type="match status" value="1"/>
</dbReference>
<accession>A0A1H0M116</accession>
<name>A0A1H0M116_9HYPH</name>
<comment type="similarity">
    <text evidence="1">Belongs to the short-chain dehydrogenases/reductases (SDR) family.</text>
</comment>
<sequence length="253" mass="25857">MSDRGVLVVTGGSRGIGAATARLAAVAGYAVLVNYAENASAAEVVANAIRADGGRAETVRGDVGTQEGVAAIFASADRMGRLAVLVNNAGVVDHPARVADMSWARLDRMFRINTLGSIACAREAVRRLSTAQGGKGGAIVNVSSAAAKLGSPDQYVDYASAKGAIDTFTVGLAKEVAAEGIRVCAVRPGIIDTEIHASGGLPDRVRDMTPGLPMRRPGTAEEVARAILWLASDEASYSTGAILDVSGARAVLP</sequence>
<dbReference type="InterPro" id="IPR036291">
    <property type="entry name" value="NAD(P)-bd_dom_sf"/>
</dbReference>